<dbReference type="EC" id="5.6.2.4" evidence="5"/>
<sequence>ITTPEQFFKSTEGHLSRFGQIAWKRPFLCRIQLAVVDEAHFIHTYGLSHYGLPAFRPAYRGLDEIKVIFGPTVVWAAMTATATSQALKSIEKVVLRPNYLKLQATSNRSNIMYASHCVPGRIDQPENYACFLSTPFDLAHQKRVLIFRDNMDAVVDIARYLDSLLPPGYRGRGVVRHYHSMMSDTYLARAHNDFTHPDGICKILVSTASESTGIDHPDVEIVCIAGLPSNVMDFTQRGGRAVRQISGDGLCVLFSEKWAREIDLGDSDLNLEDGLELDSIDFSLDIDRPRRLTLNIKSLPQDRASMACVLLTRRVLCMRAFFAKCMRDNTPGAVDFSTAFCCDSHGNKFNLRNFLPGTLYNPTLTADSRKEDAHLVSKKKQRSSITRKKLYQKLELWPSSLPHTIHSGQDVIVTLEQTHSWGLRWAHLIAKIISNFDQCNEKIRSPEFIEDSDCDESEWDAVFARERDIQDRAEDAAIDVIGTEDYMKAMKRLDKHRAAALREITNL</sequence>
<dbReference type="GO" id="GO:0005694">
    <property type="term" value="C:chromosome"/>
    <property type="evidence" value="ECO:0007669"/>
    <property type="project" value="TreeGrafter"/>
</dbReference>
<dbReference type="InterPro" id="IPR027417">
    <property type="entry name" value="P-loop_NTPase"/>
</dbReference>
<evidence type="ECO:0000256" key="4">
    <source>
        <dbReference type="ARBA" id="ARBA00034617"/>
    </source>
</evidence>
<dbReference type="EMBL" id="ML179080">
    <property type="protein sequence ID" value="THV02112.1"/>
    <property type="molecule type" value="Genomic_DNA"/>
</dbReference>
<dbReference type="Gene3D" id="3.40.50.300">
    <property type="entry name" value="P-loop containing nucleotide triphosphate hydrolases"/>
    <property type="match status" value="2"/>
</dbReference>
<evidence type="ECO:0000313" key="7">
    <source>
        <dbReference type="EMBL" id="THV02112.1"/>
    </source>
</evidence>
<dbReference type="PROSITE" id="PS51194">
    <property type="entry name" value="HELICASE_CTER"/>
    <property type="match status" value="1"/>
</dbReference>
<dbReference type="SMART" id="SM00490">
    <property type="entry name" value="HELICc"/>
    <property type="match status" value="1"/>
</dbReference>
<name>A0A4S8MHU6_DENBC</name>
<evidence type="ECO:0000256" key="5">
    <source>
        <dbReference type="ARBA" id="ARBA00034808"/>
    </source>
</evidence>
<proteinExistence type="inferred from homology"/>
<accession>A0A4S8MHU6</accession>
<evidence type="ECO:0000259" key="6">
    <source>
        <dbReference type="PROSITE" id="PS51194"/>
    </source>
</evidence>
<feature type="non-terminal residue" evidence="7">
    <location>
        <position position="1"/>
    </location>
</feature>
<dbReference type="GO" id="GO:0005737">
    <property type="term" value="C:cytoplasm"/>
    <property type="evidence" value="ECO:0007669"/>
    <property type="project" value="TreeGrafter"/>
</dbReference>
<dbReference type="SUPFAM" id="SSF52540">
    <property type="entry name" value="P-loop containing nucleoside triphosphate hydrolases"/>
    <property type="match status" value="1"/>
</dbReference>
<dbReference type="OrthoDB" id="5952536at2759"/>
<dbReference type="InterPro" id="IPR001650">
    <property type="entry name" value="Helicase_C-like"/>
</dbReference>
<keyword evidence="3" id="KW-0413">Isomerase</keyword>
<protein>
    <recommendedName>
        <fullName evidence="5">DNA 3'-5' helicase</fullName>
        <ecNumber evidence="5">5.6.2.4</ecNumber>
    </recommendedName>
</protein>
<dbReference type="AlphaFoldDB" id="A0A4S8MHU6"/>
<dbReference type="GO" id="GO:0043138">
    <property type="term" value="F:3'-5' DNA helicase activity"/>
    <property type="evidence" value="ECO:0007669"/>
    <property type="project" value="UniProtKB-EC"/>
</dbReference>
<reference evidence="7 8" key="1">
    <citation type="journal article" date="2019" name="Nat. Ecol. Evol.">
        <title>Megaphylogeny resolves global patterns of mushroom evolution.</title>
        <authorList>
            <person name="Varga T."/>
            <person name="Krizsan K."/>
            <person name="Foldi C."/>
            <person name="Dima B."/>
            <person name="Sanchez-Garcia M."/>
            <person name="Sanchez-Ramirez S."/>
            <person name="Szollosi G.J."/>
            <person name="Szarkandi J.G."/>
            <person name="Papp V."/>
            <person name="Albert L."/>
            <person name="Andreopoulos W."/>
            <person name="Angelini C."/>
            <person name="Antonin V."/>
            <person name="Barry K.W."/>
            <person name="Bougher N.L."/>
            <person name="Buchanan P."/>
            <person name="Buyck B."/>
            <person name="Bense V."/>
            <person name="Catcheside P."/>
            <person name="Chovatia M."/>
            <person name="Cooper J."/>
            <person name="Damon W."/>
            <person name="Desjardin D."/>
            <person name="Finy P."/>
            <person name="Geml J."/>
            <person name="Haridas S."/>
            <person name="Hughes K."/>
            <person name="Justo A."/>
            <person name="Karasinski D."/>
            <person name="Kautmanova I."/>
            <person name="Kiss B."/>
            <person name="Kocsube S."/>
            <person name="Kotiranta H."/>
            <person name="LaButti K.M."/>
            <person name="Lechner B.E."/>
            <person name="Liimatainen K."/>
            <person name="Lipzen A."/>
            <person name="Lukacs Z."/>
            <person name="Mihaltcheva S."/>
            <person name="Morgado L.N."/>
            <person name="Niskanen T."/>
            <person name="Noordeloos M.E."/>
            <person name="Ohm R.A."/>
            <person name="Ortiz-Santana B."/>
            <person name="Ovrebo C."/>
            <person name="Racz N."/>
            <person name="Riley R."/>
            <person name="Savchenko A."/>
            <person name="Shiryaev A."/>
            <person name="Soop K."/>
            <person name="Spirin V."/>
            <person name="Szebenyi C."/>
            <person name="Tomsovsky M."/>
            <person name="Tulloss R.E."/>
            <person name="Uehling J."/>
            <person name="Grigoriev I.V."/>
            <person name="Vagvolgyi C."/>
            <person name="Papp T."/>
            <person name="Martin F.M."/>
            <person name="Miettinen O."/>
            <person name="Hibbett D.S."/>
            <person name="Nagy L.G."/>
        </authorList>
    </citation>
    <scope>NUCLEOTIDE SEQUENCE [LARGE SCALE GENOMIC DNA]</scope>
    <source>
        <strain evidence="7 8">CBS 962.96</strain>
    </source>
</reference>
<comment type="catalytic activity">
    <reaction evidence="4">
        <text>Couples ATP hydrolysis with the unwinding of duplex DNA by translocating in the 3'-5' direction.</text>
        <dbReference type="EC" id="5.6.2.4"/>
    </reaction>
</comment>
<dbReference type="Pfam" id="PF00271">
    <property type="entry name" value="Helicase_C"/>
    <property type="match status" value="1"/>
</dbReference>
<dbReference type="GO" id="GO:0003677">
    <property type="term" value="F:DNA binding"/>
    <property type="evidence" value="ECO:0007669"/>
    <property type="project" value="UniProtKB-KW"/>
</dbReference>
<organism evidence="7 8">
    <name type="scientific">Dendrothele bispora (strain CBS 962.96)</name>
    <dbReference type="NCBI Taxonomy" id="1314807"/>
    <lineage>
        <taxon>Eukaryota</taxon>
        <taxon>Fungi</taxon>
        <taxon>Dikarya</taxon>
        <taxon>Basidiomycota</taxon>
        <taxon>Agaricomycotina</taxon>
        <taxon>Agaricomycetes</taxon>
        <taxon>Agaricomycetidae</taxon>
        <taxon>Agaricales</taxon>
        <taxon>Agaricales incertae sedis</taxon>
        <taxon>Dendrothele</taxon>
    </lineage>
</organism>
<dbReference type="GO" id="GO:0009378">
    <property type="term" value="F:four-way junction helicase activity"/>
    <property type="evidence" value="ECO:0007669"/>
    <property type="project" value="TreeGrafter"/>
</dbReference>
<keyword evidence="2" id="KW-0238">DNA-binding</keyword>
<dbReference type="PANTHER" id="PTHR13710:SF105">
    <property type="entry name" value="ATP-DEPENDENT DNA HELICASE Q1"/>
    <property type="match status" value="1"/>
</dbReference>
<feature type="domain" description="Helicase C-terminal" evidence="6">
    <location>
        <begin position="124"/>
        <end position="300"/>
    </location>
</feature>
<dbReference type="PANTHER" id="PTHR13710">
    <property type="entry name" value="DNA HELICASE RECQ FAMILY MEMBER"/>
    <property type="match status" value="1"/>
</dbReference>
<comment type="similarity">
    <text evidence="1">Belongs to the helicase family. RecQ subfamily.</text>
</comment>
<evidence type="ECO:0000313" key="8">
    <source>
        <dbReference type="Proteomes" id="UP000297245"/>
    </source>
</evidence>
<evidence type="ECO:0000256" key="2">
    <source>
        <dbReference type="ARBA" id="ARBA00023125"/>
    </source>
</evidence>
<dbReference type="Proteomes" id="UP000297245">
    <property type="component" value="Unassembled WGS sequence"/>
</dbReference>
<keyword evidence="8" id="KW-1185">Reference proteome</keyword>
<evidence type="ECO:0000256" key="1">
    <source>
        <dbReference type="ARBA" id="ARBA00005446"/>
    </source>
</evidence>
<dbReference type="GO" id="GO:0000724">
    <property type="term" value="P:double-strand break repair via homologous recombination"/>
    <property type="evidence" value="ECO:0007669"/>
    <property type="project" value="TreeGrafter"/>
</dbReference>
<evidence type="ECO:0000256" key="3">
    <source>
        <dbReference type="ARBA" id="ARBA00023235"/>
    </source>
</evidence>
<gene>
    <name evidence="7" type="ORF">K435DRAFT_654065</name>
</gene>